<evidence type="ECO:0000313" key="2">
    <source>
        <dbReference type="EMBL" id="CAA9392586.1"/>
    </source>
</evidence>
<dbReference type="AlphaFoldDB" id="A0A6J4NND0"/>
<accession>A0A6J4NND0</accession>
<reference evidence="2" key="1">
    <citation type="submission" date="2020-02" db="EMBL/GenBank/DDBJ databases">
        <authorList>
            <person name="Meier V. D."/>
        </authorList>
    </citation>
    <scope>NUCLEOTIDE SEQUENCE</scope>
    <source>
        <strain evidence="2">AVDCRST_MAG32</strain>
    </source>
</reference>
<keyword evidence="2" id="KW-0132">Cell division</keyword>
<proteinExistence type="predicted"/>
<gene>
    <name evidence="2" type="ORF">AVDCRST_MAG32-2419</name>
</gene>
<feature type="compositionally biased region" description="Basic residues" evidence="1">
    <location>
        <begin position="284"/>
        <end position="300"/>
    </location>
</feature>
<sequence>EQAHPRGLRVLPAAVRGAAAELDVPDVRPRREPRRRPPQPPDHRRELLPRARRDPRRQGGGGAQRAVRRQVQVPAHLPAAAEVRPRHGLVLLVQPDRGGVVAGRGPLRGGLAALRHPDGRPAQQRRPHGRQRPAHARRGCAGRRVRRPGGAAGRGEGRRRRPRAEHGPGPGDGVGAQLRPERLRQPRLHGRLGAVGGAQRRPGRPVGQPRHPHHPAARVDVQAGHRGRRDRVGTVRRRLAGAGRVRLPAAPVEREDPQPRRRQLRRQPHHDDPGARGLVQRHVPLPRRRARQRGHGRAGRGVRLQLDRAGGPRRAGRVALPPRHGPALDGAVGHRAVERDRHAAADGDGGGSDRQRRRGDASLRRGGGPCPGRLRARPHRHPGRQQRDLGHHGRGAHHDDGLHGRPGHRHARADPGRAGRRQDGDRPEHGRPAAVRLVRLVRPRRRPPGRGRGPRRGERHDQGGDRWRRPRRADRQGGHGGGDRPV</sequence>
<feature type="compositionally biased region" description="Basic residues" evidence="1">
    <location>
        <begin position="123"/>
        <end position="147"/>
    </location>
</feature>
<dbReference type="EC" id="2.4.1.129" evidence="2"/>
<feature type="compositionally biased region" description="Low complexity" evidence="1">
    <location>
        <begin position="240"/>
        <end position="251"/>
    </location>
</feature>
<feature type="compositionally biased region" description="Basic and acidic residues" evidence="1">
    <location>
        <begin position="455"/>
        <end position="486"/>
    </location>
</feature>
<feature type="compositionally biased region" description="Basic residues" evidence="1">
    <location>
        <begin position="374"/>
        <end position="384"/>
    </location>
</feature>
<feature type="compositionally biased region" description="Low complexity" evidence="1">
    <location>
        <begin position="197"/>
        <end position="209"/>
    </location>
</feature>
<feature type="region of interest" description="Disordered" evidence="1">
    <location>
        <begin position="21"/>
        <end position="73"/>
    </location>
</feature>
<organism evidence="2">
    <name type="scientific">uncultured Nocardioides sp</name>
    <dbReference type="NCBI Taxonomy" id="198441"/>
    <lineage>
        <taxon>Bacteria</taxon>
        <taxon>Bacillati</taxon>
        <taxon>Actinomycetota</taxon>
        <taxon>Actinomycetes</taxon>
        <taxon>Propionibacteriales</taxon>
        <taxon>Nocardioidaceae</taxon>
        <taxon>Nocardioides</taxon>
        <taxon>environmental samples</taxon>
    </lineage>
</organism>
<dbReference type="GO" id="GO:0016757">
    <property type="term" value="F:glycosyltransferase activity"/>
    <property type="evidence" value="ECO:0007669"/>
    <property type="project" value="UniProtKB-KW"/>
</dbReference>
<feature type="compositionally biased region" description="Basic and acidic residues" evidence="1">
    <location>
        <begin position="41"/>
        <end position="52"/>
    </location>
</feature>
<feature type="compositionally biased region" description="Basic and acidic residues" evidence="1">
    <location>
        <begin position="335"/>
        <end position="363"/>
    </location>
</feature>
<evidence type="ECO:0000256" key="1">
    <source>
        <dbReference type="SAM" id="MobiDB-lite"/>
    </source>
</evidence>
<feature type="non-terminal residue" evidence="2">
    <location>
        <position position="1"/>
    </location>
</feature>
<feature type="non-terminal residue" evidence="2">
    <location>
        <position position="486"/>
    </location>
</feature>
<feature type="compositionally biased region" description="Basic residues" evidence="1">
    <location>
        <begin position="439"/>
        <end position="454"/>
    </location>
</feature>
<keyword evidence="2" id="KW-0808">Transferase</keyword>
<protein>
    <submittedName>
        <fullName evidence="2">Cell division protein FtsI [Peptidoglycan synthetase]</fullName>
        <ecNumber evidence="2">2.4.1.129</ecNumber>
    </submittedName>
</protein>
<keyword evidence="2" id="KW-0131">Cell cycle</keyword>
<feature type="compositionally biased region" description="Basic and acidic residues" evidence="1">
    <location>
        <begin position="385"/>
        <end position="403"/>
    </location>
</feature>
<keyword evidence="2" id="KW-0328">Glycosyltransferase</keyword>
<dbReference type="GO" id="GO:0051301">
    <property type="term" value="P:cell division"/>
    <property type="evidence" value="ECO:0007669"/>
    <property type="project" value="UniProtKB-KW"/>
</dbReference>
<name>A0A6J4NND0_9ACTN</name>
<feature type="compositionally biased region" description="Basic residues" evidence="1">
    <location>
        <begin position="225"/>
        <end position="239"/>
    </location>
</feature>
<feature type="region of interest" description="Disordered" evidence="1">
    <location>
        <begin position="108"/>
        <end position="486"/>
    </location>
</feature>
<dbReference type="EMBL" id="CADCUM010000095">
    <property type="protein sequence ID" value="CAA9392586.1"/>
    <property type="molecule type" value="Genomic_DNA"/>
</dbReference>
<feature type="compositionally biased region" description="Basic and acidic residues" evidence="1">
    <location>
        <begin position="412"/>
        <end position="431"/>
    </location>
</feature>